<dbReference type="InterPro" id="IPR022742">
    <property type="entry name" value="Hydrolase_4"/>
</dbReference>
<proteinExistence type="predicted"/>
<evidence type="ECO:0000259" key="1">
    <source>
        <dbReference type="Pfam" id="PF12146"/>
    </source>
</evidence>
<dbReference type="PANTHER" id="PTHR11614">
    <property type="entry name" value="PHOSPHOLIPASE-RELATED"/>
    <property type="match status" value="1"/>
</dbReference>
<dbReference type="EMBL" id="CP013002">
    <property type="protein sequence ID" value="ALL13453.1"/>
    <property type="molecule type" value="Genomic_DNA"/>
</dbReference>
<dbReference type="RefSeq" id="WP_062146473.1">
    <property type="nucleotide sequence ID" value="NZ_CP013002.1"/>
</dbReference>
<evidence type="ECO:0000313" key="3">
    <source>
        <dbReference type="Proteomes" id="UP000056905"/>
    </source>
</evidence>
<accession>A0A0P0NZ66</accession>
<sequence>MRRSFLAVLLVLSLAGCTDGGSRAPFAESRTPPSLASRFYPPDNWAWGYVRVGDAPAQRYGVSAPPIGPRATIVILTGYGEPAEKWFETVQHLNSAGYTVWILERQGQGGSERLTPWRDLGHVDSFQPDAAALRALVKVVIRPRADRPLLLLGHADGALVALGSVEDGLPTDGLILSSPTFALKPSSSRSSALYPWANRLKLGWIRSPHEKGWSRAGPDEFQSALTSDRVRGGVQQAWLTANPDLRMGEPSIGWQAAHEEASGLVRTKTARVQAPVLILAGGKDTVTPNALASKTCSALADCRMVSFPAGRHVLHMESDAVRNVWLAEIDGFIRAHIAARTQRRNS</sequence>
<dbReference type="PROSITE" id="PS51257">
    <property type="entry name" value="PROKAR_LIPOPROTEIN"/>
    <property type="match status" value="1"/>
</dbReference>
<dbReference type="AlphaFoldDB" id="A0A0P0NZ66"/>
<dbReference type="SUPFAM" id="SSF53474">
    <property type="entry name" value="alpha/beta-Hydrolases"/>
    <property type="match status" value="1"/>
</dbReference>
<organism evidence="2 3">
    <name type="scientific">Caulobacter henricii</name>
    <dbReference type="NCBI Taxonomy" id="69395"/>
    <lineage>
        <taxon>Bacteria</taxon>
        <taxon>Pseudomonadati</taxon>
        <taxon>Pseudomonadota</taxon>
        <taxon>Alphaproteobacteria</taxon>
        <taxon>Caulobacterales</taxon>
        <taxon>Caulobacteraceae</taxon>
        <taxon>Caulobacter</taxon>
    </lineage>
</organism>
<protein>
    <submittedName>
        <fullName evidence="2">Lysophospholipase</fullName>
    </submittedName>
</protein>
<keyword evidence="3" id="KW-1185">Reference proteome</keyword>
<dbReference type="Pfam" id="PF12146">
    <property type="entry name" value="Hydrolase_4"/>
    <property type="match status" value="1"/>
</dbReference>
<dbReference type="OrthoDB" id="9788260at2"/>
<dbReference type="Gene3D" id="3.40.50.1820">
    <property type="entry name" value="alpha/beta hydrolase"/>
    <property type="match status" value="1"/>
</dbReference>
<dbReference type="Proteomes" id="UP000056905">
    <property type="component" value="Chromosome"/>
</dbReference>
<dbReference type="InterPro" id="IPR051044">
    <property type="entry name" value="MAG_DAG_Lipase"/>
</dbReference>
<dbReference type="STRING" id="69395.AQ619_08875"/>
<evidence type="ECO:0000313" key="2">
    <source>
        <dbReference type="EMBL" id="ALL13453.1"/>
    </source>
</evidence>
<gene>
    <name evidence="2" type="ORF">AQ619_08875</name>
</gene>
<name>A0A0P0NZ66_9CAUL</name>
<dbReference type="KEGG" id="chq:AQ619_08875"/>
<dbReference type="InterPro" id="IPR029058">
    <property type="entry name" value="AB_hydrolase_fold"/>
</dbReference>
<feature type="domain" description="Serine aminopeptidase S33" evidence="1">
    <location>
        <begin position="69"/>
        <end position="319"/>
    </location>
</feature>
<reference evidence="2 3" key="1">
    <citation type="submission" date="2015-10" db="EMBL/GenBank/DDBJ databases">
        <title>Conservation of the essential genome among Caulobacter and Brevundimonas species.</title>
        <authorList>
            <person name="Scott D."/>
            <person name="Ely B."/>
        </authorList>
    </citation>
    <scope>NUCLEOTIDE SEQUENCE [LARGE SCALE GENOMIC DNA]</scope>
    <source>
        <strain evidence="2 3">CB4</strain>
    </source>
</reference>